<comment type="similarity">
    <text evidence="1">Belongs to the LysR transcriptional regulatory family.</text>
</comment>
<gene>
    <name evidence="6" type="ORF">EJP69_06290</name>
</gene>
<comment type="caution">
    <text evidence="6">The sequence shown here is derived from an EMBL/GenBank/DDBJ whole genome shotgun (WGS) entry which is preliminary data.</text>
</comment>
<dbReference type="Pfam" id="PF00126">
    <property type="entry name" value="HTH_1"/>
    <property type="match status" value="1"/>
</dbReference>
<evidence type="ECO:0000256" key="4">
    <source>
        <dbReference type="ARBA" id="ARBA00023163"/>
    </source>
</evidence>
<dbReference type="InterPro" id="IPR036388">
    <property type="entry name" value="WH-like_DNA-bd_sf"/>
</dbReference>
<protein>
    <submittedName>
        <fullName evidence="6">LysR family transcriptional regulator</fullName>
    </submittedName>
</protein>
<dbReference type="GO" id="GO:0003700">
    <property type="term" value="F:DNA-binding transcription factor activity"/>
    <property type="evidence" value="ECO:0007669"/>
    <property type="project" value="InterPro"/>
</dbReference>
<dbReference type="InterPro" id="IPR036390">
    <property type="entry name" value="WH_DNA-bd_sf"/>
</dbReference>
<evidence type="ECO:0000259" key="5">
    <source>
        <dbReference type="PROSITE" id="PS50931"/>
    </source>
</evidence>
<keyword evidence="2" id="KW-0805">Transcription regulation</keyword>
<dbReference type="Gene3D" id="1.10.10.10">
    <property type="entry name" value="Winged helix-like DNA-binding domain superfamily/Winged helix DNA-binding domain"/>
    <property type="match status" value="1"/>
</dbReference>
<dbReference type="RefSeq" id="WP_126469080.1">
    <property type="nucleotide sequence ID" value="NZ_RXOE01000001.1"/>
</dbReference>
<dbReference type="CDD" id="cd08422">
    <property type="entry name" value="PBP2_CrgA_like"/>
    <property type="match status" value="1"/>
</dbReference>
<dbReference type="GO" id="GO:0003677">
    <property type="term" value="F:DNA binding"/>
    <property type="evidence" value="ECO:0007669"/>
    <property type="project" value="UniProtKB-KW"/>
</dbReference>
<name>A0A3S0JZY4_9BURK</name>
<evidence type="ECO:0000313" key="6">
    <source>
        <dbReference type="EMBL" id="RTQ37335.1"/>
    </source>
</evidence>
<dbReference type="EMBL" id="RXOE01000001">
    <property type="protein sequence ID" value="RTQ37335.1"/>
    <property type="molecule type" value="Genomic_DNA"/>
</dbReference>
<accession>A0A3S0JZY4</accession>
<dbReference type="Gene3D" id="3.40.190.290">
    <property type="match status" value="1"/>
</dbReference>
<evidence type="ECO:0000256" key="2">
    <source>
        <dbReference type="ARBA" id="ARBA00023015"/>
    </source>
</evidence>
<dbReference type="Proteomes" id="UP000267418">
    <property type="component" value="Unassembled WGS sequence"/>
</dbReference>
<dbReference type="InterPro" id="IPR058163">
    <property type="entry name" value="LysR-type_TF_proteobact-type"/>
</dbReference>
<dbReference type="SUPFAM" id="SSF53850">
    <property type="entry name" value="Periplasmic binding protein-like II"/>
    <property type="match status" value="1"/>
</dbReference>
<evidence type="ECO:0000256" key="3">
    <source>
        <dbReference type="ARBA" id="ARBA00023125"/>
    </source>
</evidence>
<evidence type="ECO:0000313" key="7">
    <source>
        <dbReference type="Proteomes" id="UP000267418"/>
    </source>
</evidence>
<dbReference type="InterPro" id="IPR005119">
    <property type="entry name" value="LysR_subst-bd"/>
</dbReference>
<feature type="domain" description="HTH lysR-type" evidence="5">
    <location>
        <begin position="1"/>
        <end position="59"/>
    </location>
</feature>
<dbReference type="Pfam" id="PF03466">
    <property type="entry name" value="LysR_substrate"/>
    <property type="match status" value="1"/>
</dbReference>
<keyword evidence="7" id="KW-1185">Reference proteome</keyword>
<dbReference type="PANTHER" id="PTHR30537:SF5">
    <property type="entry name" value="HTH-TYPE TRANSCRIPTIONAL ACTIVATOR TTDR-RELATED"/>
    <property type="match status" value="1"/>
</dbReference>
<keyword evidence="3" id="KW-0238">DNA-binding</keyword>
<dbReference type="AlphaFoldDB" id="A0A3S0JZY4"/>
<proteinExistence type="inferred from homology"/>
<reference evidence="6 7" key="1">
    <citation type="submission" date="2018-12" db="EMBL/GenBank/DDBJ databases">
        <title>The genome of Variovorax gossypii DSM 100435.</title>
        <authorList>
            <person name="Gao J."/>
            <person name="Sun J."/>
        </authorList>
    </citation>
    <scope>NUCLEOTIDE SEQUENCE [LARGE SCALE GENOMIC DNA]</scope>
    <source>
        <strain evidence="6 7">DSM 100435</strain>
    </source>
</reference>
<dbReference type="OrthoDB" id="9026421at2"/>
<dbReference type="SUPFAM" id="SSF46785">
    <property type="entry name" value="Winged helix' DNA-binding domain"/>
    <property type="match status" value="1"/>
</dbReference>
<organism evidence="6 7">
    <name type="scientific">Variovorax gossypii</name>
    <dbReference type="NCBI Taxonomy" id="1679495"/>
    <lineage>
        <taxon>Bacteria</taxon>
        <taxon>Pseudomonadati</taxon>
        <taxon>Pseudomonadota</taxon>
        <taxon>Betaproteobacteria</taxon>
        <taxon>Burkholderiales</taxon>
        <taxon>Comamonadaceae</taxon>
        <taxon>Variovorax</taxon>
    </lineage>
</organism>
<dbReference type="FunFam" id="1.10.10.10:FF:000001">
    <property type="entry name" value="LysR family transcriptional regulator"/>
    <property type="match status" value="1"/>
</dbReference>
<dbReference type="PROSITE" id="PS50931">
    <property type="entry name" value="HTH_LYSR"/>
    <property type="match status" value="1"/>
</dbReference>
<keyword evidence="4" id="KW-0804">Transcription</keyword>
<dbReference type="InterPro" id="IPR000847">
    <property type="entry name" value="LysR_HTH_N"/>
</dbReference>
<sequence length="295" mass="31905">MDQLKAMRAFQRIAQAKSLSAAAESLGTTHSSLSRQLQALEKSLGAQLVRRDTRGITLTEAGQRYHAACTDILSRLDAAQADVAADGKAPSGTLKVSMPLAIATLDLPQWLPAFQSRHAGIRLEVVCTDRFTKLVAEGIDVALRISAGLEDASMMARTLAVSDMVLVAAPRYLVEHGMPATPEDLAAHQCLLHNGSESPSHWTLHMPDGRQQAFRPDARFACDTITALYSAAKCGLGIAALTWHTVRADLQSGALVRVLPSVTLGQRTYAALYPRTRHVQPAVRAFIDFMAGHYR</sequence>
<dbReference type="PANTHER" id="PTHR30537">
    <property type="entry name" value="HTH-TYPE TRANSCRIPTIONAL REGULATOR"/>
    <property type="match status" value="1"/>
</dbReference>
<evidence type="ECO:0000256" key="1">
    <source>
        <dbReference type="ARBA" id="ARBA00009437"/>
    </source>
</evidence>